<feature type="compositionally biased region" description="Acidic residues" evidence="1">
    <location>
        <begin position="349"/>
        <end position="364"/>
    </location>
</feature>
<feature type="compositionally biased region" description="Polar residues" evidence="1">
    <location>
        <begin position="216"/>
        <end position="231"/>
    </location>
</feature>
<feature type="compositionally biased region" description="Polar residues" evidence="1">
    <location>
        <begin position="284"/>
        <end position="296"/>
    </location>
</feature>
<dbReference type="Proteomes" id="UP000054567">
    <property type="component" value="Unassembled WGS sequence"/>
</dbReference>
<reference evidence="4" key="2">
    <citation type="journal article" date="2009" name="Genome Res.">
        <title>Comparative genomic analyses of the human fungal pathogens Coccidioides and their relatives.</title>
        <authorList>
            <person name="Sharpton T.J."/>
            <person name="Stajich J.E."/>
            <person name="Rounsley S.D."/>
            <person name="Gardner M.J."/>
            <person name="Wortman J.R."/>
            <person name="Jordar V.S."/>
            <person name="Maiti R."/>
            <person name="Kodira C.D."/>
            <person name="Neafsey D.E."/>
            <person name="Zeng Q."/>
            <person name="Hung C.-Y."/>
            <person name="McMahan C."/>
            <person name="Muszewska A."/>
            <person name="Grynberg M."/>
            <person name="Mandel M.A."/>
            <person name="Kellner E.M."/>
            <person name="Barker B.M."/>
            <person name="Galgiani J.N."/>
            <person name="Orbach M.J."/>
            <person name="Kirkland T.N."/>
            <person name="Cole G.T."/>
            <person name="Henn M.R."/>
            <person name="Birren B.W."/>
            <person name="Taylor J.W."/>
        </authorList>
    </citation>
    <scope>NUCLEOTIDE SEQUENCE [LARGE SCALE GENOMIC DNA]</scope>
    <source>
        <strain evidence="4">RMSCC 3488</strain>
    </source>
</reference>
<feature type="region of interest" description="Disordered" evidence="1">
    <location>
        <begin position="84"/>
        <end position="107"/>
    </location>
</feature>
<dbReference type="PANTHER" id="PTHR28232">
    <property type="entry name" value="TRANSCRIPTIONAL REGULATORY PROTEIN RXT2"/>
    <property type="match status" value="1"/>
</dbReference>
<dbReference type="InterPro" id="IPR013904">
    <property type="entry name" value="RXT2_N"/>
</dbReference>
<protein>
    <recommendedName>
        <fullName evidence="2">Transcriptional regulatory protein RXT2 N-terminal domain-containing protein</fullName>
    </recommendedName>
</protein>
<sequence>MASQLAMIEETIVGLKRALARERLGQDAYDEPITQPTNRGNKTRLNSKYVHEGSLGIMNGQDYYRMKVDHAGYTRHILQYNPPRYDFEGDELDDDDSDATADAEAAEENPYSGIALETLLAPIRHPSELPDHPSMAEPYKKKAILHMVNLIDKRLRQERYALWQAKKVHRQLLGDAPWIPCGAVEKPQDRAVFEPAFLLPPDLQPLVTNVPEYTTSSIRRSSEARPTTLEQNPPEVVELNSRASVENVSAPNAPSGLDTEMVDAPVDEDKITDAQMEDVSLQTDNAGKNVAEQQKGSGPEHRESHAELMLEKQSNKDPDGAGFNSASEDNVKEKEESVQQDTSKTGMEADNELDGSAIDGDELPEPPRRMTTRAQANQLPQPPDASRATSPKSFGEATDATDVEDDDAVPHPLYEFPSIKIDRNCGLAPFEAEEARHLLWAYIQKQSETVRLFADILEMLRKAYRLKEDVFEWCKAEGHVGEMSDGEDWYDKEKWGLPEGEDLKKGADEEEAEVEEGRATGKRGRRRG</sequence>
<evidence type="ECO:0000313" key="4">
    <source>
        <dbReference type="Proteomes" id="UP000054567"/>
    </source>
</evidence>
<dbReference type="PANTHER" id="PTHR28232:SF1">
    <property type="entry name" value="TRANSCRIPTIONAL REGULATORY PROTEIN RXT2"/>
    <property type="match status" value="1"/>
</dbReference>
<dbReference type="AlphaFoldDB" id="A0A0J6FH37"/>
<feature type="compositionally biased region" description="Basic and acidic residues" evidence="1">
    <location>
        <begin position="489"/>
        <end position="507"/>
    </location>
</feature>
<gene>
    <name evidence="3" type="ORF">CPAG_04540</name>
</gene>
<feature type="region of interest" description="Disordered" evidence="1">
    <location>
        <begin position="482"/>
        <end position="528"/>
    </location>
</feature>
<evidence type="ECO:0000256" key="1">
    <source>
        <dbReference type="SAM" id="MobiDB-lite"/>
    </source>
</evidence>
<organism evidence="3 4">
    <name type="scientific">Coccidioides posadasii RMSCC 3488</name>
    <dbReference type="NCBI Taxonomy" id="454284"/>
    <lineage>
        <taxon>Eukaryota</taxon>
        <taxon>Fungi</taxon>
        <taxon>Dikarya</taxon>
        <taxon>Ascomycota</taxon>
        <taxon>Pezizomycotina</taxon>
        <taxon>Eurotiomycetes</taxon>
        <taxon>Eurotiomycetidae</taxon>
        <taxon>Onygenales</taxon>
        <taxon>Onygenaceae</taxon>
        <taxon>Coccidioides</taxon>
    </lineage>
</organism>
<dbReference type="GO" id="GO:0005829">
    <property type="term" value="C:cytosol"/>
    <property type="evidence" value="ECO:0007669"/>
    <property type="project" value="TreeGrafter"/>
</dbReference>
<feature type="region of interest" description="Disordered" evidence="1">
    <location>
        <begin position="216"/>
        <end position="261"/>
    </location>
</feature>
<dbReference type="OrthoDB" id="2405722at2759"/>
<accession>A0A0J6FH37</accession>
<feature type="compositionally biased region" description="Acidic residues" evidence="1">
    <location>
        <begin position="88"/>
        <end position="107"/>
    </location>
</feature>
<feature type="domain" description="Transcriptional regulatory protein RXT2 N-terminal" evidence="2">
    <location>
        <begin position="37"/>
        <end position="175"/>
    </location>
</feature>
<dbReference type="InterPro" id="IPR039602">
    <property type="entry name" value="Rxt2"/>
</dbReference>
<dbReference type="GO" id="GO:0033698">
    <property type="term" value="C:Rpd3L complex"/>
    <property type="evidence" value="ECO:0007669"/>
    <property type="project" value="TreeGrafter"/>
</dbReference>
<evidence type="ECO:0000313" key="3">
    <source>
        <dbReference type="EMBL" id="KMM68209.1"/>
    </source>
</evidence>
<evidence type="ECO:0000259" key="2">
    <source>
        <dbReference type="Pfam" id="PF08595"/>
    </source>
</evidence>
<reference evidence="4" key="3">
    <citation type="journal article" date="2010" name="Genome Res.">
        <title>Population genomic sequencing of Coccidioides fungi reveals recent hybridization and transposon control.</title>
        <authorList>
            <person name="Neafsey D.E."/>
            <person name="Barker B.M."/>
            <person name="Sharpton T.J."/>
            <person name="Stajich J.E."/>
            <person name="Park D.J."/>
            <person name="Whiston E."/>
            <person name="Hung C.-Y."/>
            <person name="McMahan C."/>
            <person name="White J."/>
            <person name="Sykes S."/>
            <person name="Heiman D."/>
            <person name="Young S."/>
            <person name="Zeng Q."/>
            <person name="Abouelleil A."/>
            <person name="Aftuck L."/>
            <person name="Bessette D."/>
            <person name="Brown A."/>
            <person name="FitzGerald M."/>
            <person name="Lui A."/>
            <person name="Macdonald J.P."/>
            <person name="Priest M."/>
            <person name="Orbach M.J."/>
            <person name="Galgiani J.N."/>
            <person name="Kirkland T.N."/>
            <person name="Cole G.T."/>
            <person name="Birren B.W."/>
            <person name="Henn M.R."/>
            <person name="Taylor J.W."/>
            <person name="Rounsley S.D."/>
        </authorList>
    </citation>
    <scope>NUCLEOTIDE SEQUENCE [LARGE SCALE GENOMIC DNA]</scope>
    <source>
        <strain evidence="4">RMSCC 3488</strain>
    </source>
</reference>
<feature type="compositionally biased region" description="Polar residues" evidence="1">
    <location>
        <begin position="241"/>
        <end position="252"/>
    </location>
</feature>
<dbReference type="Pfam" id="PF08595">
    <property type="entry name" value="RXT2_N"/>
    <property type="match status" value="1"/>
</dbReference>
<feature type="compositionally biased region" description="Basic and acidic residues" evidence="1">
    <location>
        <begin position="298"/>
        <end position="319"/>
    </location>
</feature>
<dbReference type="EMBL" id="DS268110">
    <property type="protein sequence ID" value="KMM68209.1"/>
    <property type="molecule type" value="Genomic_DNA"/>
</dbReference>
<feature type="region of interest" description="Disordered" evidence="1">
    <location>
        <begin position="284"/>
        <end position="409"/>
    </location>
</feature>
<dbReference type="VEuPathDB" id="FungiDB:CPAG_04540"/>
<name>A0A0J6FH37_COCPO</name>
<proteinExistence type="predicted"/>
<reference evidence="3 4" key="1">
    <citation type="submission" date="2007-06" db="EMBL/GenBank/DDBJ databases">
        <title>The Genome Sequence of Coccidioides posadasii RMSCC_3488.</title>
        <authorList>
            <consortium name="Coccidioides Genome Resources Consortium"/>
            <consortium name="The Broad Institute Genome Sequencing Platform"/>
            <person name="Henn M.R."/>
            <person name="Sykes S."/>
            <person name="Young S."/>
            <person name="Jaffe D."/>
            <person name="Berlin A."/>
            <person name="Alvarez P."/>
            <person name="Butler J."/>
            <person name="Gnerre S."/>
            <person name="Grabherr M."/>
            <person name="Mauceli E."/>
            <person name="Brockman W."/>
            <person name="Kodira C."/>
            <person name="Alvarado L."/>
            <person name="Zeng Q."/>
            <person name="Crawford M."/>
            <person name="Antoine C."/>
            <person name="Devon K."/>
            <person name="Galgiani J."/>
            <person name="Orsborn K."/>
            <person name="Lewis M.L."/>
            <person name="Nusbaum C."/>
            <person name="Galagan J."/>
            <person name="Birren B."/>
        </authorList>
    </citation>
    <scope>NUCLEOTIDE SEQUENCE [LARGE SCALE GENOMIC DNA]</scope>
    <source>
        <strain evidence="3 4">RMSCC 3488</strain>
    </source>
</reference>